<evidence type="ECO:0000313" key="4">
    <source>
        <dbReference type="EMBL" id="QCS27649.1"/>
    </source>
</evidence>
<feature type="region of interest" description="Disordered" evidence="3">
    <location>
        <begin position="41"/>
        <end position="60"/>
    </location>
</feature>
<dbReference type="PANTHER" id="PTHR31009">
    <property type="entry name" value="S-ADENOSYL-L-METHIONINE:CARBOXYL METHYLTRANSFERASE FAMILY PROTEIN"/>
    <property type="match status" value="1"/>
</dbReference>
<dbReference type="InterPro" id="IPR029063">
    <property type="entry name" value="SAM-dependent_MTases_sf"/>
</dbReference>
<evidence type="ECO:0000256" key="1">
    <source>
        <dbReference type="ARBA" id="ARBA00022723"/>
    </source>
</evidence>
<keyword evidence="4" id="KW-0489">Methyltransferase</keyword>
<reference evidence="4" key="1">
    <citation type="journal article" date="2019" name="Phytochemistry">
        <title>Biosynthesis of methyl (E)-cinnamate in the liverwort Conocephalum salebrosum and evolution of cinnamic acid methyltransferase.</title>
        <authorList>
            <person name="Zhang C."/>
            <person name="Chen X."/>
            <person name="Crandall-Stotler B."/>
            <person name="Qian P."/>
            <person name="Kollner T.G."/>
            <person name="Guo H."/>
            <person name="Chen F."/>
        </authorList>
    </citation>
    <scope>NUCLEOTIDE SEQUENCE</scope>
</reference>
<dbReference type="InterPro" id="IPR005299">
    <property type="entry name" value="MeTrfase_7"/>
</dbReference>
<name>A0A4P8W195_9MARC</name>
<evidence type="ECO:0000256" key="3">
    <source>
        <dbReference type="SAM" id="MobiDB-lite"/>
    </source>
</evidence>
<evidence type="ECO:0000256" key="2">
    <source>
        <dbReference type="ARBA" id="ARBA00022842"/>
    </source>
</evidence>
<dbReference type="EMBL" id="MK673137">
    <property type="protein sequence ID" value="QCS27649.1"/>
    <property type="molecule type" value="mRNA"/>
</dbReference>
<dbReference type="GO" id="GO:0008168">
    <property type="term" value="F:methyltransferase activity"/>
    <property type="evidence" value="ECO:0007669"/>
    <property type="project" value="UniProtKB-KW"/>
</dbReference>
<organism evidence="4">
    <name type="scientific">Conocephalum salebrosum</name>
    <dbReference type="NCBI Taxonomy" id="357981"/>
    <lineage>
        <taxon>Eukaryota</taxon>
        <taxon>Viridiplantae</taxon>
        <taxon>Streptophyta</taxon>
        <taxon>Embryophyta</taxon>
        <taxon>Marchantiophyta</taxon>
        <taxon>Marchantiopsida</taxon>
        <taxon>Marchantiidae</taxon>
        <taxon>Marchantiales</taxon>
        <taxon>Conocephalaceae</taxon>
        <taxon>Conocephalum</taxon>
    </lineage>
</organism>
<protein>
    <submittedName>
        <fullName evidence="4">Cinnamic acid methyltransferase</fullName>
    </submittedName>
</protein>
<dbReference type="SUPFAM" id="SSF53335">
    <property type="entry name" value="S-adenosyl-L-methionine-dependent methyltransferases"/>
    <property type="match status" value="1"/>
</dbReference>
<keyword evidence="4" id="KW-0808">Transferase</keyword>
<keyword evidence="2" id="KW-0460">Magnesium</keyword>
<sequence>MDMTGSSPCKFLNEHTQSMPNVFKDLSSSITTCMVPKQVQDVEHEEPGSANSPLPTMGGGLGKNSYVRNSNGQADFMERMFPTVLKPVDEMKILEKDTDVVRVVDFGCSSGPNTIRNVETILRRMKRNLSDGECPEFQAFFQDLHETDFNTLFRFFKTVSANSGDNGSDDLKYFAVGAPGSCYGRIFPKSSVHFAMSTFALHWLSRIPPVIYDQNDEAYFGAHNELVFASKATIAAYAEQANIDLRNFLDARATEMVPGGVMTLVFGVRKTYYPYSIGPTDMTGEKVWDEMISEGIVDAKLKESFKSYMYFRYLKDVEEVLDSFSSMFKTEQRHVSPFFTYPPGLTAREQGARFVSLQRGINSTVFEAHFGKEATNIFWERYEEELVRGFSDGTITDDEENYYLILVVVATRR</sequence>
<proteinExistence type="evidence at transcript level"/>
<accession>A0A4P8W195</accession>
<keyword evidence="1" id="KW-0479">Metal-binding</keyword>
<dbReference type="GO" id="GO:0032259">
    <property type="term" value="P:methylation"/>
    <property type="evidence" value="ECO:0007669"/>
    <property type="project" value="UniProtKB-KW"/>
</dbReference>
<dbReference type="Pfam" id="PF03492">
    <property type="entry name" value="Methyltransf_7"/>
    <property type="match status" value="1"/>
</dbReference>
<dbReference type="InterPro" id="IPR042086">
    <property type="entry name" value="MeTrfase_capping"/>
</dbReference>
<dbReference type="Gene3D" id="1.10.1200.270">
    <property type="entry name" value="Methyltransferase, alpha-helical capping domain"/>
    <property type="match status" value="1"/>
</dbReference>
<dbReference type="AlphaFoldDB" id="A0A4P8W195"/>
<dbReference type="GO" id="GO:0046872">
    <property type="term" value="F:metal ion binding"/>
    <property type="evidence" value="ECO:0007669"/>
    <property type="project" value="UniProtKB-KW"/>
</dbReference>
<dbReference type="Gene3D" id="3.40.50.150">
    <property type="entry name" value="Vaccinia Virus protein VP39"/>
    <property type="match status" value="1"/>
</dbReference>